<dbReference type="InterPro" id="IPR046834">
    <property type="entry name" value="ABC_ATPase_C"/>
</dbReference>
<feature type="domain" description="MRB1590-like C-terminal" evidence="3">
    <location>
        <begin position="464"/>
        <end position="561"/>
    </location>
</feature>
<dbReference type="InterPro" id="IPR019195">
    <property type="entry name" value="ABC_ATPase_put"/>
</dbReference>
<feature type="domain" description="ATPase of the ABC class N-terminal" evidence="2">
    <location>
        <begin position="6"/>
        <end position="155"/>
    </location>
</feature>
<dbReference type="InterPro" id="IPR027417">
    <property type="entry name" value="P-loop_NTPase"/>
</dbReference>
<dbReference type="Pfam" id="PF20446">
    <property type="entry name" value="ABC_N"/>
    <property type="match status" value="1"/>
</dbReference>
<evidence type="ECO:0000313" key="4">
    <source>
        <dbReference type="EMBL" id="MUN54604.1"/>
    </source>
</evidence>
<reference evidence="4 5" key="1">
    <citation type="submission" date="2019-12" db="EMBL/GenBank/DDBJ databases">
        <authorList>
            <person name="Li J."/>
            <person name="Shi Y."/>
            <person name="Xu G."/>
            <person name="Xiao D."/>
            <person name="Ran X."/>
        </authorList>
    </citation>
    <scope>NUCLEOTIDE SEQUENCE [LARGE SCALE GENOMIC DNA]</scope>
    <source>
        <strain evidence="4 5">JCM 15915</strain>
    </source>
</reference>
<keyword evidence="5" id="KW-1185">Reference proteome</keyword>
<dbReference type="RefSeq" id="WP_129315364.1">
    <property type="nucleotide sequence ID" value="NZ_NOIQ01000006.1"/>
</dbReference>
<evidence type="ECO:0000259" key="1">
    <source>
        <dbReference type="Pfam" id="PF09818"/>
    </source>
</evidence>
<dbReference type="Proteomes" id="UP000462152">
    <property type="component" value="Unassembled WGS sequence"/>
</dbReference>
<dbReference type="PANTHER" id="PTHR38149:SF1">
    <property type="entry name" value="ATPASE"/>
    <property type="match status" value="1"/>
</dbReference>
<comment type="caution">
    <text evidence="4">The sequence shown here is derived from an EMBL/GenBank/DDBJ whole genome shotgun (WGS) entry which is preliminary data.</text>
</comment>
<dbReference type="PANTHER" id="PTHR38149">
    <property type="entry name" value="ATPASE"/>
    <property type="match status" value="1"/>
</dbReference>
<evidence type="ECO:0000313" key="5">
    <source>
        <dbReference type="Proteomes" id="UP000462152"/>
    </source>
</evidence>
<evidence type="ECO:0000259" key="2">
    <source>
        <dbReference type="Pfam" id="PF20446"/>
    </source>
</evidence>
<dbReference type="InterPro" id="IPR046833">
    <property type="entry name" value="ABC_N"/>
</dbReference>
<evidence type="ECO:0000259" key="3">
    <source>
        <dbReference type="Pfam" id="PF21117"/>
    </source>
</evidence>
<dbReference type="InterPro" id="IPR049069">
    <property type="entry name" value="MRB1590-like_C"/>
</dbReference>
<proteinExistence type="predicted"/>
<organism evidence="4 5">
    <name type="scientific">Rothia koreensis</name>
    <dbReference type="NCBI Taxonomy" id="592378"/>
    <lineage>
        <taxon>Bacteria</taxon>
        <taxon>Bacillati</taxon>
        <taxon>Actinomycetota</taxon>
        <taxon>Actinomycetes</taxon>
        <taxon>Micrococcales</taxon>
        <taxon>Micrococcaceae</taxon>
        <taxon>Rothia</taxon>
    </lineage>
</organism>
<dbReference type="OrthoDB" id="9809999at2"/>
<sequence length="562" mass="60461">MNQTSQDLRSSLQRLDGNGYGAYKRIRGTYDFGTFDLAIDHVQSDPYAPPSSARVILPLNGTSLPEHLENEPEERVAAADFIARHLTKTLCGCSYRGINITKPGQEVLERSSVVVRPDSVEVRLSVSLPAAGRRIKGRAAAHLLTDDLPELVQGSALLDGLDPEALERHMELYTDQLALQAELKERGLISFVGDDAVLPRASGNSDVPLRDAVAFRSPDSMRVDFSLPSGRTVSGMGVPRGITVIVGGGYHGKSTLLRAMERGVYPHIGGDGREWVLTVPDAMSIRAEDGRAVTGTDISPFISNLPSGADTSHFTTTNASGSTSQAANLAESLEIGTSLLLIDEDTSATNFMIRDPAMRQLIPSGSEPITPFVERIRPLLDERDISTILVAGGTGAFFGMADHVIAMDAYTPSEVTDRAHRIAADDASENAGTTESADSVFVGSDERIPTAGALDPSDKKKSTRARGLGTIQVGREDIDVAYLAQLVDPSQTSAIAQCIEAVSRELDGQLGFVDAVERVWRRIRKNGLDDLTGGGRPRGDLAMPRPQEIHGAISRYRKLKLR</sequence>
<name>A0A7K1LHD7_9MICC</name>
<dbReference type="Pfam" id="PF09818">
    <property type="entry name" value="ABC_ATPase"/>
    <property type="match status" value="1"/>
</dbReference>
<feature type="domain" description="ATPase of the ABC class C-terminal" evidence="1">
    <location>
        <begin position="164"/>
        <end position="432"/>
    </location>
</feature>
<gene>
    <name evidence="4" type="ORF">GMA10_05165</name>
</gene>
<dbReference type="AlphaFoldDB" id="A0A7K1LHD7"/>
<dbReference type="EMBL" id="WOGT01000002">
    <property type="protein sequence ID" value="MUN54604.1"/>
    <property type="molecule type" value="Genomic_DNA"/>
</dbReference>
<accession>A0A7K1LHD7</accession>
<protein>
    <submittedName>
        <fullName evidence="4">ATPase</fullName>
    </submittedName>
</protein>
<dbReference type="SUPFAM" id="SSF52540">
    <property type="entry name" value="P-loop containing nucleoside triphosphate hydrolases"/>
    <property type="match status" value="1"/>
</dbReference>
<dbReference type="Pfam" id="PF21117">
    <property type="entry name" value="MRB1590_C"/>
    <property type="match status" value="1"/>
</dbReference>